<accession>A0A8S5MLM3</accession>
<organism evidence="1">
    <name type="scientific">Podoviridae sp. ctlpi2</name>
    <dbReference type="NCBI Taxonomy" id="2826574"/>
    <lineage>
        <taxon>Viruses</taxon>
        <taxon>Duplodnaviria</taxon>
        <taxon>Heunggongvirae</taxon>
        <taxon>Uroviricota</taxon>
        <taxon>Caudoviricetes</taxon>
    </lineage>
</organism>
<evidence type="ECO:0000313" key="1">
    <source>
        <dbReference type="EMBL" id="DAD83108.1"/>
    </source>
</evidence>
<sequence length="108" mass="12173">MYITAAGFETRLTEYLFIETNYLPVPQVAYTHLLHLLDNGDHTYLRIKDGNAEEYVRVKNVCDRLVLFRGEEGTTVKAFPCGSLVTFAMTKSGVEAQVCQMTEEDCNG</sequence>
<reference evidence="1" key="1">
    <citation type="journal article" date="2021" name="Proc. Natl. Acad. Sci. U.S.A.">
        <title>A Catalog of Tens of Thousands of Viruses from Human Metagenomes Reveals Hidden Associations with Chronic Diseases.</title>
        <authorList>
            <person name="Tisza M.J."/>
            <person name="Buck C.B."/>
        </authorList>
    </citation>
    <scope>NUCLEOTIDE SEQUENCE</scope>
    <source>
        <strain evidence="1">Ctlpi2</strain>
    </source>
</reference>
<dbReference type="EMBL" id="BK014928">
    <property type="protein sequence ID" value="DAD83108.1"/>
    <property type="molecule type" value="Genomic_DNA"/>
</dbReference>
<name>A0A8S5MLM3_9CAUD</name>
<protein>
    <submittedName>
        <fullName evidence="1">Uncharacterized protein</fullName>
    </submittedName>
</protein>
<proteinExistence type="predicted"/>